<evidence type="ECO:0000313" key="1">
    <source>
        <dbReference type="EMBL" id="CDL83640.1"/>
    </source>
</evidence>
<keyword evidence="2" id="KW-1185">Reference proteome</keyword>
<dbReference type="Gene3D" id="2.40.50.100">
    <property type="match status" value="1"/>
</dbReference>
<dbReference type="PANTHER" id="PTHR30386">
    <property type="entry name" value="MEMBRANE FUSION SUBUNIT OF EMRAB-TOLC MULTIDRUG EFFLUX PUMP"/>
    <property type="match status" value="1"/>
</dbReference>
<evidence type="ECO:0000313" key="2">
    <source>
        <dbReference type="Proteomes" id="UP000019202"/>
    </source>
</evidence>
<dbReference type="RefSeq" id="WP_038239130.1">
    <property type="nucleotide sequence ID" value="NZ_CAWLWS010000093.1"/>
</dbReference>
<gene>
    <name evidence="1" type="ORF">XSR1_340040</name>
</gene>
<proteinExistence type="predicted"/>
<reference evidence="1" key="1">
    <citation type="submission" date="2013-11" db="EMBL/GenBank/DDBJ databases">
        <title>Draft genome sequence and annotation of the entomopathogenic bacteria, Xenorhabdus cabanillasi strain JM26 and Xenorhabdus szentirmai strain DSM 16338.</title>
        <authorList>
            <person name="Gualtieri M."/>
            <person name="Ogier J.C."/>
            <person name="Pages S."/>
            <person name="Givaudan A."/>
            <person name="Gaudriault S."/>
        </authorList>
    </citation>
    <scope>NUCLEOTIDE SEQUENCE [LARGE SCALE GENOMIC DNA]</scope>
    <source>
        <strain evidence="1">DSM 16338</strain>
    </source>
</reference>
<dbReference type="AlphaFoldDB" id="W1J2F3"/>
<dbReference type="Proteomes" id="UP000019202">
    <property type="component" value="Unassembled WGS sequence"/>
</dbReference>
<dbReference type="InterPro" id="IPR050739">
    <property type="entry name" value="MFP"/>
</dbReference>
<accession>W1J2F3</accession>
<comment type="caution">
    <text evidence="1">The sequence shown here is derived from an EMBL/GenBank/DDBJ whole genome shotgun (WGS) entry which is preliminary data.</text>
</comment>
<dbReference type="EMBL" id="CBXF010000093">
    <property type="protein sequence ID" value="CDL83640.1"/>
    <property type="molecule type" value="Genomic_DNA"/>
</dbReference>
<dbReference type="STRING" id="1427518.XSR1_340040"/>
<dbReference type="PRINTS" id="PR01490">
    <property type="entry name" value="RTXTOXIND"/>
</dbReference>
<dbReference type="PANTHER" id="PTHR30386:SF27">
    <property type="entry name" value="MEMBRANE FUSION PROTEIN (MFP) FAMILY PROTEIN"/>
    <property type="match status" value="1"/>
</dbReference>
<sequence>MCIFVWLKGFSEFFQRYKSILFIAWKDRHELTPIKRLKDEYAFLPDNLILTETPVSPVARWTARCIIILSVLVISWSYFGQIDIDVISQGKIISHGRNKIIQPLETGQIKNIWVKEGQYVHQGDALVEIDVLGAEEQYQQNVLAFNAALLNYQIGNSVLSSVYEKRIELEWDISLPISNKEDVRNIIDSVKNEKKQQAWDMAYSLHQTWRNKNKQLMEKKKSI</sequence>
<organism evidence="1 2">
    <name type="scientific">Xenorhabdus szentirmaii DSM 16338</name>
    <dbReference type="NCBI Taxonomy" id="1427518"/>
    <lineage>
        <taxon>Bacteria</taxon>
        <taxon>Pseudomonadati</taxon>
        <taxon>Pseudomonadota</taxon>
        <taxon>Gammaproteobacteria</taxon>
        <taxon>Enterobacterales</taxon>
        <taxon>Morganellaceae</taxon>
        <taxon>Xenorhabdus</taxon>
    </lineage>
</organism>
<protein>
    <submittedName>
        <fullName evidence="1">Uncharacterized protein</fullName>
    </submittedName>
</protein>
<name>W1J2F3_9GAMM</name>